<keyword evidence="3" id="KW-0324">Glycolysis</keyword>
<dbReference type="EC" id="5.4.2.11" evidence="2"/>
<gene>
    <name evidence="5" type="ORF">ABIE37_003159</name>
</gene>
<keyword evidence="6" id="KW-1185">Reference proteome</keyword>
<evidence type="ECO:0000256" key="3">
    <source>
        <dbReference type="ARBA" id="ARBA00023152"/>
    </source>
</evidence>
<dbReference type="SUPFAM" id="SSF53254">
    <property type="entry name" value="Phosphoglycerate mutase-like"/>
    <property type="match status" value="1"/>
</dbReference>
<dbReference type="Gene3D" id="3.40.50.1240">
    <property type="entry name" value="Phosphoglycerate mutase-like"/>
    <property type="match status" value="1"/>
</dbReference>
<protein>
    <recommendedName>
        <fullName evidence="2">phosphoglycerate mutase (2,3-diphosphoglycerate-dependent)</fullName>
        <ecNumber evidence="2">5.4.2.11</ecNumber>
    </recommendedName>
</protein>
<dbReference type="GO" id="GO:0016787">
    <property type="term" value="F:hydrolase activity"/>
    <property type="evidence" value="ECO:0007669"/>
    <property type="project" value="UniProtKB-KW"/>
</dbReference>
<organism evidence="5 6">
    <name type="scientific">Arthrobacter bambusae</name>
    <dbReference type="NCBI Taxonomy" id="1338426"/>
    <lineage>
        <taxon>Bacteria</taxon>
        <taxon>Bacillati</taxon>
        <taxon>Actinomycetota</taxon>
        <taxon>Actinomycetes</taxon>
        <taxon>Micrococcales</taxon>
        <taxon>Micrococcaceae</taxon>
        <taxon>Arthrobacter</taxon>
    </lineage>
</organism>
<accession>A0ABV2P9W7</accession>
<comment type="similarity">
    <text evidence="1">Belongs to the phosphoglycerate mutase family. BPG-dependent PGAM subfamily.</text>
</comment>
<evidence type="ECO:0000256" key="1">
    <source>
        <dbReference type="ARBA" id="ARBA00006717"/>
    </source>
</evidence>
<dbReference type="InterPro" id="IPR029033">
    <property type="entry name" value="His_PPase_superfam"/>
</dbReference>
<dbReference type="PANTHER" id="PTHR11931">
    <property type="entry name" value="PHOSPHOGLYCERATE MUTASE"/>
    <property type="match status" value="1"/>
</dbReference>
<evidence type="ECO:0000313" key="5">
    <source>
        <dbReference type="EMBL" id="MET4541364.1"/>
    </source>
</evidence>
<proteinExistence type="inferred from homology"/>
<evidence type="ECO:0000313" key="6">
    <source>
        <dbReference type="Proteomes" id="UP001549307"/>
    </source>
</evidence>
<evidence type="ECO:0000256" key="4">
    <source>
        <dbReference type="ARBA" id="ARBA00023235"/>
    </source>
</evidence>
<dbReference type="Pfam" id="PF00300">
    <property type="entry name" value="His_Phos_1"/>
    <property type="match status" value="1"/>
</dbReference>
<dbReference type="EMBL" id="JBEPSN010000008">
    <property type="protein sequence ID" value="MET4541364.1"/>
    <property type="molecule type" value="Genomic_DNA"/>
</dbReference>
<dbReference type="InterPro" id="IPR013078">
    <property type="entry name" value="His_Pase_superF_clade-1"/>
</dbReference>
<keyword evidence="5" id="KW-0378">Hydrolase</keyword>
<comment type="caution">
    <text evidence="5">The sequence shown here is derived from an EMBL/GenBank/DDBJ whole genome shotgun (WGS) entry which is preliminary data.</text>
</comment>
<dbReference type="InterPro" id="IPR005952">
    <property type="entry name" value="Phosphogly_mut1"/>
</dbReference>
<keyword evidence="4" id="KW-0413">Isomerase</keyword>
<dbReference type="PROSITE" id="PS00175">
    <property type="entry name" value="PG_MUTASE"/>
    <property type="match status" value="1"/>
</dbReference>
<dbReference type="CDD" id="cd07067">
    <property type="entry name" value="HP_PGM_like"/>
    <property type="match status" value="1"/>
</dbReference>
<evidence type="ECO:0000256" key="2">
    <source>
        <dbReference type="ARBA" id="ARBA00012028"/>
    </source>
</evidence>
<sequence>MNEDGLTDAVQEAGAVELLLIRHGESEGNVAATEARLAGAEIIQVPARDPDVNLSGTGQEQAKALGTALARIAEEFRPDAVVSSPYARARQTADIAVETAGWPVKVLTDERLRDRELGILDRLTRLGVEKRYPDEAERRLWLGKLYYRPPGGESWADVALRLRSILDELNTLGTGHRVMLVCHDAVILLVRYVLEGMSEDEILDLAATTSVLNASITRYVRPTGAGPWELESFNVADHLAEQGVAVTEHAGDASVHPQ</sequence>
<dbReference type="SMART" id="SM00855">
    <property type="entry name" value="PGAM"/>
    <property type="match status" value="1"/>
</dbReference>
<dbReference type="Proteomes" id="UP001549307">
    <property type="component" value="Unassembled WGS sequence"/>
</dbReference>
<reference evidence="5 6" key="1">
    <citation type="submission" date="2024-06" db="EMBL/GenBank/DDBJ databases">
        <title>Sorghum-associated microbial communities from plants grown in Nebraska, USA.</title>
        <authorList>
            <person name="Schachtman D."/>
        </authorList>
    </citation>
    <scope>NUCLEOTIDE SEQUENCE [LARGE SCALE GENOMIC DNA]</scope>
    <source>
        <strain evidence="5 6">3552</strain>
    </source>
</reference>
<name>A0ABV2P9W7_9MICC</name>
<dbReference type="InterPro" id="IPR001345">
    <property type="entry name" value="PG/BPGM_mutase_AS"/>
</dbReference>